<feature type="domain" description="SbsA Ig-like" evidence="3">
    <location>
        <begin position="31"/>
        <end position="132"/>
    </location>
</feature>
<gene>
    <name evidence="4" type="ORF">ODE01S_12540</name>
</gene>
<dbReference type="InterPro" id="IPR014755">
    <property type="entry name" value="Cu-Rt/internalin_Ig-like"/>
</dbReference>
<name>A0A511RJJ5_9DEIN</name>
<organism evidence="4 5">
    <name type="scientific">Oceanithermus desulfurans NBRC 100063</name>
    <dbReference type="NCBI Taxonomy" id="1227550"/>
    <lineage>
        <taxon>Bacteria</taxon>
        <taxon>Thermotogati</taxon>
        <taxon>Deinococcota</taxon>
        <taxon>Deinococci</taxon>
        <taxon>Thermales</taxon>
        <taxon>Thermaceae</taxon>
        <taxon>Oceanithermus</taxon>
    </lineage>
</organism>
<proteinExistence type="predicted"/>
<sequence length="612" mass="63966">MTTVLRYFYVWILAFFPVLLAACGSPPPPADTTPPRLVSHTPADGATGVDLHNPVRLNFSEAIAPDSVTPANVKLSSGSASLSYTHTLSSDKKTLTLTLTSFPAASPAPVTVELQNVSDLAGNLLAATSFGFESADVTAPELQSHVPSDGATGVLLADEIVLVFSEAVDPASVTPATVAVRDGATSLDYTASFNAEHTEVRLTLQSAPASLPTRLDVVVSGVKDAAGNPSAAAGFGFDTAAEWAAMGGSLDILSNKFSQFPQVAAGTDGSVVVTFTEPNNYGGINVFTKRWNATAESWELLGTGPVDGAPTSNNFNYAAMTLDGADRPLVAYTNSNDGMTVKRWVWDDAQHSSGSWQQLGGAIAEAAGAQDIGVAAGADGTVAVIWWNQVSGQYHIQLAVWNEAGASWDPLGAAYSQGASSQASPALVDSSGAVYYAKPVAGGVAVNRWDGASWQQLGAAVNHQDTAPDSWRYKLALGPGDELYLASNWDSGTHVDRWNVVARQWDALGGAIATEAGATTRPLALATDAQGMPLLVLYQDLASGQGGWVMRWNDAGTSWDTVGGKAFTLSNADTWRRASLAVFSHDLPLISWHQEAGSGAHVLVERYNGLAR</sequence>
<accession>A0A511RJJ5</accession>
<evidence type="ECO:0000313" key="5">
    <source>
        <dbReference type="Proteomes" id="UP000321827"/>
    </source>
</evidence>
<reference evidence="4 5" key="1">
    <citation type="submission" date="2019-07" db="EMBL/GenBank/DDBJ databases">
        <title>Whole genome shotgun sequence of Oceanithermus desulfurans NBRC 100063.</title>
        <authorList>
            <person name="Hosoyama A."/>
            <person name="Uohara A."/>
            <person name="Ohji S."/>
            <person name="Ichikawa N."/>
        </authorList>
    </citation>
    <scope>NUCLEOTIDE SEQUENCE [LARGE SCALE GENOMIC DNA]</scope>
    <source>
        <strain evidence="4 5">NBRC 100063</strain>
    </source>
</reference>
<feature type="domain" description="SbsA Ig-like" evidence="3">
    <location>
        <begin position="136"/>
        <end position="238"/>
    </location>
</feature>
<feature type="region of interest" description="Disordered" evidence="2">
    <location>
        <begin position="29"/>
        <end position="50"/>
    </location>
</feature>
<dbReference type="Pfam" id="PF13205">
    <property type="entry name" value="Big_5"/>
    <property type="match status" value="2"/>
</dbReference>
<protein>
    <recommendedName>
        <fullName evidence="3">SbsA Ig-like domain-containing protein</fullName>
    </recommendedName>
</protein>
<comment type="caution">
    <text evidence="4">The sequence shown here is derived from an EMBL/GenBank/DDBJ whole genome shotgun (WGS) entry which is preliminary data.</text>
</comment>
<dbReference type="AlphaFoldDB" id="A0A511RJJ5"/>
<evidence type="ECO:0000259" key="3">
    <source>
        <dbReference type="Pfam" id="PF13205"/>
    </source>
</evidence>
<dbReference type="Gene3D" id="2.60.40.1220">
    <property type="match status" value="2"/>
</dbReference>
<keyword evidence="1" id="KW-0732">Signal</keyword>
<dbReference type="PROSITE" id="PS51257">
    <property type="entry name" value="PROKAR_LIPOPROTEIN"/>
    <property type="match status" value="1"/>
</dbReference>
<evidence type="ECO:0000256" key="1">
    <source>
        <dbReference type="ARBA" id="ARBA00022729"/>
    </source>
</evidence>
<dbReference type="InterPro" id="IPR032812">
    <property type="entry name" value="SbsA_Ig"/>
</dbReference>
<evidence type="ECO:0000256" key="2">
    <source>
        <dbReference type="SAM" id="MobiDB-lite"/>
    </source>
</evidence>
<dbReference type="Proteomes" id="UP000321827">
    <property type="component" value="Unassembled WGS sequence"/>
</dbReference>
<dbReference type="EMBL" id="BJXN01000007">
    <property type="protein sequence ID" value="GEM89820.1"/>
    <property type="molecule type" value="Genomic_DNA"/>
</dbReference>
<evidence type="ECO:0000313" key="4">
    <source>
        <dbReference type="EMBL" id="GEM89820.1"/>
    </source>
</evidence>
<dbReference type="RefSeq" id="WP_183677658.1">
    <property type="nucleotide sequence ID" value="NZ_BJXN01000007.1"/>
</dbReference>